<name>A0ABX3A2K6_9GAMM</name>
<dbReference type="EMBL" id="MDTU01000001">
    <property type="protein sequence ID" value="ODN42678.1"/>
    <property type="molecule type" value="Genomic_DNA"/>
</dbReference>
<comment type="caution">
    <text evidence="1">The sequence shown here is derived from an EMBL/GenBank/DDBJ whole genome shotgun (WGS) entry which is preliminary data.</text>
</comment>
<proteinExistence type="predicted"/>
<gene>
    <name evidence="1" type="ORF">BGC07_06785</name>
</gene>
<accession>A0ABX3A2K6</accession>
<evidence type="ECO:0000313" key="1">
    <source>
        <dbReference type="EMBL" id="ODN42678.1"/>
    </source>
</evidence>
<organism evidence="1 2">
    <name type="scientific">Piscirickettsia litoralis</name>
    <dbReference type="NCBI Taxonomy" id="1891921"/>
    <lineage>
        <taxon>Bacteria</taxon>
        <taxon>Pseudomonadati</taxon>
        <taxon>Pseudomonadota</taxon>
        <taxon>Gammaproteobacteria</taxon>
        <taxon>Thiotrichales</taxon>
        <taxon>Piscirickettsiaceae</taxon>
        <taxon>Piscirickettsia</taxon>
    </lineage>
</organism>
<evidence type="ECO:0000313" key="2">
    <source>
        <dbReference type="Proteomes" id="UP000094329"/>
    </source>
</evidence>
<reference evidence="1 2" key="1">
    <citation type="submission" date="2016-08" db="EMBL/GenBank/DDBJ databases">
        <title>Draft genome sequence of Candidatus Piscirickettsia litoralis, from seawater.</title>
        <authorList>
            <person name="Wan X."/>
            <person name="Lee A.J."/>
            <person name="Hou S."/>
            <person name="Donachie S.P."/>
        </authorList>
    </citation>
    <scope>NUCLEOTIDE SEQUENCE [LARGE SCALE GENOMIC DNA]</scope>
    <source>
        <strain evidence="1 2">Y2</strain>
    </source>
</reference>
<protein>
    <submittedName>
        <fullName evidence="1">Uncharacterized protein</fullName>
    </submittedName>
</protein>
<sequence>MFIDHLSCVTYSELIGLFLTKYVEKKIFLTESQGASWLTVDDMVCSTPLKASFWGVEKIKK</sequence>
<dbReference type="Proteomes" id="UP000094329">
    <property type="component" value="Unassembled WGS sequence"/>
</dbReference>
<keyword evidence="2" id="KW-1185">Reference proteome</keyword>